<evidence type="ECO:0000256" key="3">
    <source>
        <dbReference type="ARBA" id="ARBA00022946"/>
    </source>
</evidence>
<evidence type="ECO:0000313" key="4">
    <source>
        <dbReference type="EMBL" id="KYP62877.1"/>
    </source>
</evidence>
<keyword evidence="2" id="KW-0804">Transcription</keyword>
<dbReference type="OMA" id="MRFWVKQ"/>
<dbReference type="PANTHER" id="PTHR13068:SF224">
    <property type="entry name" value="TRANSCRIPTION TERMINATION FACTOR FAMILY PROTEIN"/>
    <property type="match status" value="1"/>
</dbReference>
<keyword evidence="3" id="KW-0809">Transit peptide</keyword>
<dbReference type="AlphaFoldDB" id="A0A151T769"/>
<dbReference type="InterPro" id="IPR038538">
    <property type="entry name" value="MTERF_sf"/>
</dbReference>
<dbReference type="FunFam" id="1.25.70.10:FF:000001">
    <property type="entry name" value="Mitochondrial transcription termination factor-like"/>
    <property type="match status" value="1"/>
</dbReference>
<dbReference type="GO" id="GO:0003676">
    <property type="term" value="F:nucleic acid binding"/>
    <property type="evidence" value="ECO:0007669"/>
    <property type="project" value="InterPro"/>
</dbReference>
<gene>
    <name evidence="4" type="ORF">KK1_017436</name>
</gene>
<dbReference type="SMART" id="SM00733">
    <property type="entry name" value="Mterf"/>
    <property type="match status" value="4"/>
</dbReference>
<organism evidence="4 5">
    <name type="scientific">Cajanus cajan</name>
    <name type="common">Pigeon pea</name>
    <name type="synonym">Cajanus indicus</name>
    <dbReference type="NCBI Taxonomy" id="3821"/>
    <lineage>
        <taxon>Eukaryota</taxon>
        <taxon>Viridiplantae</taxon>
        <taxon>Streptophyta</taxon>
        <taxon>Embryophyta</taxon>
        <taxon>Tracheophyta</taxon>
        <taxon>Spermatophyta</taxon>
        <taxon>Magnoliopsida</taxon>
        <taxon>eudicotyledons</taxon>
        <taxon>Gunneridae</taxon>
        <taxon>Pentapetalae</taxon>
        <taxon>rosids</taxon>
        <taxon>fabids</taxon>
        <taxon>Fabales</taxon>
        <taxon>Fabaceae</taxon>
        <taxon>Papilionoideae</taxon>
        <taxon>50 kb inversion clade</taxon>
        <taxon>NPAAA clade</taxon>
        <taxon>indigoferoid/millettioid clade</taxon>
        <taxon>Phaseoleae</taxon>
        <taxon>Cajanus</taxon>
    </lineage>
</organism>
<evidence type="ECO:0008006" key="6">
    <source>
        <dbReference type="Google" id="ProtNLM"/>
    </source>
</evidence>
<dbReference type="OrthoDB" id="637682at2759"/>
<dbReference type="GO" id="GO:0006353">
    <property type="term" value="P:DNA-templated transcription termination"/>
    <property type="evidence" value="ECO:0007669"/>
    <property type="project" value="UniProtKB-KW"/>
</dbReference>
<dbReference type="Gramene" id="C.cajan_16932.t">
    <property type="protein sequence ID" value="C.cajan_16932.t.cds1"/>
    <property type="gene ID" value="C.cajan_16932"/>
</dbReference>
<dbReference type="Pfam" id="PF02536">
    <property type="entry name" value="mTERF"/>
    <property type="match status" value="1"/>
</dbReference>
<sequence>MFGQCRRALLCNLNPKLNPFTCLQSFTSSAQQEAHSFTYAYLLNNCGFPPKTASHLSTRLRLSSSATPDGVLALFRSHGLSAAEIRRIVETYPNLLLHKSLQPKFSFLRSKGATDSDLVLIITKNPRILHFSLPPRYHLIHRFTLSDSSTLCAIKSCPSILYSNNPSRNIDTLLRHNVPHSKISMLLRYWASSLVAAHPSFHAAVLQVLNLGFNPNQTLFLVALRAKLVRKSLWDSKIQLYKKWGWSEEIVLSTFLRNPWCMLASEAKIEAMMGFCVRELGWDSLLLAKHSVLIALSLEKRVVPRASVLRFLLSKRLLKDVNWAAAFIASEDVFLKKFVLCFHKDASQLLKLYQEKRDAPR</sequence>
<name>A0A151T769_CAJCA</name>
<accession>A0A151T769</accession>
<dbReference type="Proteomes" id="UP000075243">
    <property type="component" value="Chromosome 8"/>
</dbReference>
<dbReference type="InterPro" id="IPR003690">
    <property type="entry name" value="MTERF"/>
</dbReference>
<keyword evidence="5" id="KW-1185">Reference proteome</keyword>
<evidence type="ECO:0000256" key="1">
    <source>
        <dbReference type="ARBA" id="ARBA00007692"/>
    </source>
</evidence>
<proteinExistence type="inferred from homology"/>
<dbReference type="STRING" id="3821.A0A151T769"/>
<keyword evidence="2" id="KW-0805">Transcription regulation</keyword>
<dbReference type="PANTHER" id="PTHR13068">
    <property type="entry name" value="CGI-12 PROTEIN-RELATED"/>
    <property type="match status" value="1"/>
</dbReference>
<protein>
    <recommendedName>
        <fullName evidence="6">mTERF domain-containing protein 1, mitochondrial</fullName>
    </recommendedName>
</protein>
<dbReference type="EMBL" id="CM003610">
    <property type="protein sequence ID" value="KYP62877.1"/>
    <property type="molecule type" value="Genomic_DNA"/>
</dbReference>
<keyword evidence="2" id="KW-0806">Transcription termination</keyword>
<evidence type="ECO:0000313" key="5">
    <source>
        <dbReference type="Proteomes" id="UP000075243"/>
    </source>
</evidence>
<reference evidence="4 5" key="1">
    <citation type="journal article" date="2012" name="Nat. Biotechnol.">
        <title>Draft genome sequence of pigeonpea (Cajanus cajan), an orphan legume crop of resource-poor farmers.</title>
        <authorList>
            <person name="Varshney R.K."/>
            <person name="Chen W."/>
            <person name="Li Y."/>
            <person name="Bharti A.K."/>
            <person name="Saxena R.K."/>
            <person name="Schlueter J.A."/>
            <person name="Donoghue M.T."/>
            <person name="Azam S."/>
            <person name="Fan G."/>
            <person name="Whaley A.M."/>
            <person name="Farmer A.D."/>
            <person name="Sheridan J."/>
            <person name="Iwata A."/>
            <person name="Tuteja R."/>
            <person name="Penmetsa R.V."/>
            <person name="Wu W."/>
            <person name="Upadhyaya H.D."/>
            <person name="Yang S.P."/>
            <person name="Shah T."/>
            <person name="Saxena K.B."/>
            <person name="Michael T."/>
            <person name="McCombie W.R."/>
            <person name="Yang B."/>
            <person name="Zhang G."/>
            <person name="Yang H."/>
            <person name="Wang J."/>
            <person name="Spillane C."/>
            <person name="Cook D.R."/>
            <person name="May G.D."/>
            <person name="Xu X."/>
            <person name="Jackson S.A."/>
        </authorList>
    </citation>
    <scope>NUCLEOTIDE SEQUENCE [LARGE SCALE GENOMIC DNA]</scope>
    <source>
        <strain evidence="5">cv. Asha</strain>
    </source>
</reference>
<comment type="similarity">
    <text evidence="1">Belongs to the mTERF family.</text>
</comment>
<evidence type="ECO:0000256" key="2">
    <source>
        <dbReference type="ARBA" id="ARBA00022472"/>
    </source>
</evidence>
<dbReference type="Gene3D" id="1.25.70.10">
    <property type="entry name" value="Transcription termination factor 3, mitochondrial"/>
    <property type="match status" value="1"/>
</dbReference>